<dbReference type="OMA" id="AHECAGA"/>
<proteinExistence type="predicted"/>
<dbReference type="GO" id="GO:0048367">
    <property type="term" value="P:shoot system development"/>
    <property type="evidence" value="ECO:0007669"/>
    <property type="project" value="InterPro"/>
</dbReference>
<protein>
    <submittedName>
        <fullName evidence="2">Uncharacterized protein</fullName>
    </submittedName>
</protein>
<evidence type="ECO:0000313" key="2">
    <source>
        <dbReference type="EMBL" id="RZC72515.1"/>
    </source>
</evidence>
<evidence type="ECO:0000313" key="3">
    <source>
        <dbReference type="Proteomes" id="UP000316621"/>
    </source>
</evidence>
<dbReference type="GO" id="GO:0048364">
    <property type="term" value="P:root development"/>
    <property type="evidence" value="ECO:0007669"/>
    <property type="project" value="InterPro"/>
</dbReference>
<evidence type="ECO:0000256" key="1">
    <source>
        <dbReference type="SAM" id="Coils"/>
    </source>
</evidence>
<keyword evidence="3" id="KW-1185">Reference proteome</keyword>
<dbReference type="PANTHER" id="PTHR33070:SF120">
    <property type="entry name" value="EXPRESSED PROTEIN"/>
    <property type="match status" value="1"/>
</dbReference>
<dbReference type="EMBL" id="CM010722">
    <property type="protein sequence ID" value="RZC72515.1"/>
    <property type="molecule type" value="Genomic_DNA"/>
</dbReference>
<dbReference type="PANTHER" id="PTHR33070">
    <property type="entry name" value="OS06G0725500 PROTEIN"/>
    <property type="match status" value="1"/>
</dbReference>
<gene>
    <name evidence="2" type="ORF">C5167_047994</name>
</gene>
<dbReference type="InterPro" id="IPR004320">
    <property type="entry name" value="BPS1_pln"/>
</dbReference>
<sequence>MASFHVRSISLPKTSHPITLAVEEQLCQIKATEQATSSSSIYQNLSGLVDLYECVEDFLTTQDGKCLDSGLDGSIVLLDVCSIAKDVLSQMKQSVQELQSSIRRRSNEVSEYMISRKKITKVIRKCISDLKNNKKVDTEVTILREVEVTTLAVLESLLSFVSEPKQKNSLISKLMLTKQVANKCNEKTSEVAKVNTAVKALTKGIEVNKVQKTLKALEMTLEDLEDKLEVLFRCLIKNRVSLLNILNQ</sequence>
<feature type="coiled-coil region" evidence="1">
    <location>
        <begin position="207"/>
        <end position="234"/>
    </location>
</feature>
<accession>A0A4Y7KKU8</accession>
<dbReference type="Gramene" id="RZC72515">
    <property type="protein sequence ID" value="RZC72515"/>
    <property type="gene ID" value="C5167_047994"/>
</dbReference>
<dbReference type="Pfam" id="PF03087">
    <property type="entry name" value="BPS1"/>
    <property type="match status" value="1"/>
</dbReference>
<name>A0A4Y7KKU8_PAPSO</name>
<dbReference type="AlphaFoldDB" id="A0A4Y7KKU8"/>
<keyword evidence="1" id="KW-0175">Coiled coil</keyword>
<organism evidence="2 3">
    <name type="scientific">Papaver somniferum</name>
    <name type="common">Opium poppy</name>
    <dbReference type="NCBI Taxonomy" id="3469"/>
    <lineage>
        <taxon>Eukaryota</taxon>
        <taxon>Viridiplantae</taxon>
        <taxon>Streptophyta</taxon>
        <taxon>Embryophyta</taxon>
        <taxon>Tracheophyta</taxon>
        <taxon>Spermatophyta</taxon>
        <taxon>Magnoliopsida</taxon>
        <taxon>Ranunculales</taxon>
        <taxon>Papaveraceae</taxon>
        <taxon>Papaveroideae</taxon>
        <taxon>Papaver</taxon>
    </lineage>
</organism>
<reference evidence="2 3" key="1">
    <citation type="journal article" date="2018" name="Science">
        <title>The opium poppy genome and morphinan production.</title>
        <authorList>
            <person name="Guo L."/>
            <person name="Winzer T."/>
            <person name="Yang X."/>
            <person name="Li Y."/>
            <person name="Ning Z."/>
            <person name="He Z."/>
            <person name="Teodor R."/>
            <person name="Lu Y."/>
            <person name="Bowser T.A."/>
            <person name="Graham I.A."/>
            <person name="Ye K."/>
        </authorList>
    </citation>
    <scope>NUCLEOTIDE SEQUENCE [LARGE SCALE GENOMIC DNA]</scope>
    <source>
        <strain evidence="3">cv. HN1</strain>
        <tissue evidence="2">Leaves</tissue>
    </source>
</reference>
<dbReference type="OrthoDB" id="1701699at2759"/>
<dbReference type="Proteomes" id="UP000316621">
    <property type="component" value="Chromosome 8"/>
</dbReference>